<dbReference type="EMBL" id="LXEP01000001">
    <property type="protein sequence ID" value="OAT24244.1"/>
    <property type="molecule type" value="Genomic_DNA"/>
</dbReference>
<dbReference type="AlphaFoldDB" id="A0A1B7I6Z0"/>
<gene>
    <name evidence="2" type="ORF">M977_00075</name>
</gene>
<dbReference type="Proteomes" id="UP000078504">
    <property type="component" value="Unassembled WGS sequence"/>
</dbReference>
<dbReference type="InterPro" id="IPR046025">
    <property type="entry name" value="DUF5983"/>
</dbReference>
<accession>A0A1B7I6Z0</accession>
<organism evidence="2 3">
    <name type="scientific">Buttiauxella gaviniae ATCC 51604</name>
    <dbReference type="NCBI Taxonomy" id="1354253"/>
    <lineage>
        <taxon>Bacteria</taxon>
        <taxon>Pseudomonadati</taxon>
        <taxon>Pseudomonadota</taxon>
        <taxon>Gammaproteobacteria</taxon>
        <taxon>Enterobacterales</taxon>
        <taxon>Enterobacteriaceae</taxon>
        <taxon>Buttiauxella</taxon>
    </lineage>
</organism>
<proteinExistence type="predicted"/>
<dbReference type="PATRIC" id="fig|1354253.4.peg.76"/>
<feature type="domain" description="DUF5983" evidence="1">
    <location>
        <begin position="12"/>
        <end position="106"/>
    </location>
</feature>
<evidence type="ECO:0000313" key="2">
    <source>
        <dbReference type="EMBL" id="OAT24244.1"/>
    </source>
</evidence>
<sequence length="106" mass="11855">MMLKITESYKTAVISTAHVTAADSERLPIACFDPLTDRGLNWVHGTQYGWIVSAGMRGNDWKEELREYGISEETISNIQAILDAGYDAVQFDCDAELVDGLPAWDW</sequence>
<protein>
    <recommendedName>
        <fullName evidence="1">DUF5983 domain-containing protein</fullName>
    </recommendedName>
</protein>
<reference evidence="2 3" key="1">
    <citation type="submission" date="2016-04" db="EMBL/GenBank/DDBJ databases">
        <title>ATOL: Assembling a taxonomically balanced genome-scale reconstruction of the evolutionary history of the Enterobacteriaceae.</title>
        <authorList>
            <person name="Plunkett G.III."/>
            <person name="Neeno-Eckwall E.C."/>
            <person name="Glasner J.D."/>
            <person name="Perna N.T."/>
        </authorList>
    </citation>
    <scope>NUCLEOTIDE SEQUENCE [LARGE SCALE GENOMIC DNA]</scope>
    <source>
        <strain evidence="2 3">ATCC 51604</strain>
    </source>
</reference>
<dbReference type="RefSeq" id="WP_064511572.1">
    <property type="nucleotide sequence ID" value="NZ_LXEP01000001.1"/>
</dbReference>
<evidence type="ECO:0000259" key="1">
    <source>
        <dbReference type="Pfam" id="PF19419"/>
    </source>
</evidence>
<name>A0A1B7I6Z0_9ENTR</name>
<dbReference type="Pfam" id="PF19419">
    <property type="entry name" value="DUF5983"/>
    <property type="match status" value="1"/>
</dbReference>
<comment type="caution">
    <text evidence="2">The sequence shown here is derived from an EMBL/GenBank/DDBJ whole genome shotgun (WGS) entry which is preliminary data.</text>
</comment>
<evidence type="ECO:0000313" key="3">
    <source>
        <dbReference type="Proteomes" id="UP000078504"/>
    </source>
</evidence>